<gene>
    <name evidence="2" type="primary">ga04952</name>
    <name evidence="3" type="synonym">ga05405</name>
    <name evidence="2" type="ORF">PR202_ga04952</name>
    <name evidence="3" type="ORF">PR202_ga05405</name>
</gene>
<organism evidence="2 4">
    <name type="scientific">Eleusine coracana subsp. coracana</name>
    <dbReference type="NCBI Taxonomy" id="191504"/>
    <lineage>
        <taxon>Eukaryota</taxon>
        <taxon>Viridiplantae</taxon>
        <taxon>Streptophyta</taxon>
        <taxon>Embryophyta</taxon>
        <taxon>Tracheophyta</taxon>
        <taxon>Spermatophyta</taxon>
        <taxon>Magnoliopsida</taxon>
        <taxon>Liliopsida</taxon>
        <taxon>Poales</taxon>
        <taxon>Poaceae</taxon>
        <taxon>PACMAD clade</taxon>
        <taxon>Chloridoideae</taxon>
        <taxon>Cynodonteae</taxon>
        <taxon>Eleusininae</taxon>
        <taxon>Eleusine</taxon>
    </lineage>
</organism>
<evidence type="ECO:0000313" key="2">
    <source>
        <dbReference type="EMBL" id="GJM88835.1"/>
    </source>
</evidence>
<keyword evidence="4" id="KW-1185">Reference proteome</keyword>
<protein>
    <recommendedName>
        <fullName evidence="1">DUF6598 domain-containing protein</fullName>
    </recommendedName>
</protein>
<name>A0AAV5BT21_ELECO</name>
<dbReference type="InterPro" id="IPR046533">
    <property type="entry name" value="DUF6598"/>
</dbReference>
<feature type="domain" description="DUF6598" evidence="1">
    <location>
        <begin position="267"/>
        <end position="371"/>
    </location>
</feature>
<dbReference type="PANTHER" id="PTHR33065">
    <property type="entry name" value="OS07G0486400 PROTEIN"/>
    <property type="match status" value="1"/>
</dbReference>
<dbReference type="Pfam" id="PF20241">
    <property type="entry name" value="DUF6598"/>
    <property type="match status" value="2"/>
</dbReference>
<evidence type="ECO:0000313" key="4">
    <source>
        <dbReference type="Proteomes" id="UP001054889"/>
    </source>
</evidence>
<reference evidence="2" key="2">
    <citation type="submission" date="2021-12" db="EMBL/GenBank/DDBJ databases">
        <title>Resequencing data analysis of finger millet.</title>
        <authorList>
            <person name="Hatakeyama M."/>
            <person name="Aluri S."/>
            <person name="Balachadran M.T."/>
            <person name="Sivarajan S.R."/>
            <person name="Poveda L."/>
            <person name="Shimizu-Inatsugi R."/>
            <person name="Schlapbach R."/>
            <person name="Sreeman S.M."/>
            <person name="Shimizu K.K."/>
        </authorList>
    </citation>
    <scope>NUCLEOTIDE SEQUENCE</scope>
</reference>
<proteinExistence type="predicted"/>
<evidence type="ECO:0000259" key="1">
    <source>
        <dbReference type="Pfam" id="PF20241"/>
    </source>
</evidence>
<dbReference type="EMBL" id="BQKI01000002">
    <property type="protein sequence ID" value="GJM89236.1"/>
    <property type="molecule type" value="Genomic_DNA"/>
</dbReference>
<evidence type="ECO:0000313" key="3">
    <source>
        <dbReference type="EMBL" id="GJM89236.1"/>
    </source>
</evidence>
<feature type="domain" description="DUF6598" evidence="1">
    <location>
        <begin position="219"/>
        <end position="266"/>
    </location>
</feature>
<dbReference type="EMBL" id="BQKI01000002">
    <property type="protein sequence ID" value="GJM88835.1"/>
    <property type="molecule type" value="Genomic_DNA"/>
</dbReference>
<reference evidence="2" key="1">
    <citation type="journal article" date="2018" name="DNA Res.">
        <title>Multiple hybrid de novo genome assembly of finger millet, an orphan allotetraploid crop.</title>
        <authorList>
            <person name="Hatakeyama M."/>
            <person name="Aluri S."/>
            <person name="Balachadran M.T."/>
            <person name="Sivarajan S.R."/>
            <person name="Patrignani A."/>
            <person name="Gruter S."/>
            <person name="Poveda L."/>
            <person name="Shimizu-Inatsugi R."/>
            <person name="Baeten J."/>
            <person name="Francoijs K.J."/>
            <person name="Nataraja K.N."/>
            <person name="Reddy Y.A.N."/>
            <person name="Phadnis S."/>
            <person name="Ravikumar R.L."/>
            <person name="Schlapbach R."/>
            <person name="Sreeman S.M."/>
            <person name="Shimizu K.K."/>
        </authorList>
    </citation>
    <scope>NUCLEOTIDE SEQUENCE</scope>
</reference>
<dbReference type="Proteomes" id="UP001054889">
    <property type="component" value="Unassembled WGS sequence"/>
</dbReference>
<comment type="caution">
    <text evidence="2">The sequence shown here is derived from an EMBL/GenBank/DDBJ whole genome shotgun (WGS) entry which is preliminary data.</text>
</comment>
<dbReference type="PANTHER" id="PTHR33065:SF19">
    <property type="entry name" value="OS11G0130700 PROTEIN"/>
    <property type="match status" value="1"/>
</dbReference>
<sequence>MFTPPPLPSPPPPPAVTRVPIEIQDANPPLTQLTIDSSSPQTPCFDHLSCSNAPPLISLATFPLFHDLRCGSFVHGARYMASSSGVEGDELGQPGRRRLIPSANDMMISLTNESSGGLIARYGDGRPAHSAEDERRARVNVISGEKEGACRTSLEIIDSEHDMMGGVVATGPKLSRDNKETWAAALPCYPILPSSSHRDGSIYKDTNNRWKEDYHIADRTEIEVYGYIAVWDNLDPLLNYVFNCSRDDPIIIEQGSLLNMTGPKRAYLNSSVEATVEVVISEVQGRFKMCLDCFSSGLHEEIRLFDGAISESHALKRSVVAVVMDTQLDLKFKLRVDSSIPAEHRCSFNTNKHGRVTEEIKTDFALISVKVTWSTLPDREWPTKFLA</sequence>
<accession>A0AAV5BT21</accession>
<dbReference type="AlphaFoldDB" id="A0AAV5BT21"/>